<evidence type="ECO:0000259" key="11">
    <source>
        <dbReference type="PROSITE" id="PS50885"/>
    </source>
</evidence>
<comment type="similarity">
    <text evidence="6">Belongs to the methyl-accepting chemotaxis (MCP) protein family.</text>
</comment>
<reference evidence="12 13" key="1">
    <citation type="submission" date="2017-05" db="EMBL/GenBank/DDBJ databases">
        <title>Genomic insights into alkan degradation activity of Oleiphilus messinensis.</title>
        <authorList>
            <person name="Kozyavkin S.A."/>
            <person name="Slesarev A.I."/>
            <person name="Golyshin P.N."/>
            <person name="Korzhenkov A."/>
            <person name="Golyshina O.N."/>
            <person name="Toshchakov S.V."/>
        </authorList>
    </citation>
    <scope>NUCLEOTIDE SEQUENCE [LARGE SCALE GENOMIC DNA]</scope>
    <source>
        <strain evidence="12 13">ME102</strain>
    </source>
</reference>
<feature type="coiled-coil region" evidence="8">
    <location>
        <begin position="571"/>
        <end position="598"/>
    </location>
</feature>
<dbReference type="InterPro" id="IPR004089">
    <property type="entry name" value="MCPsignal_dom"/>
</dbReference>
<keyword evidence="3 9" id="KW-1133">Transmembrane helix</keyword>
<sequence>MVARFTRDLVTSRLLLPVFLILIVAGIVQLMTNQWMSRSEIVELTEAVEVALDKGLKRTGQEFTAARSDVEESLQDMRAQTSKDLTEQLKLQLKTQQSQIAENLKKTIVEETRALAEVVAALAAPLIWDRDIPKLTDLVERVDAREAIVFAAFFDQYNQRLTRYVNREDSFVLQLMEAGEGSGAIEKVLSASESNPDVVVVTVDIKPQGETIGQFKVGLSTASVKAEMEQLAHQFDITVSNSAEAVTWILDQQTGKVTSRLQRLLADVENAAKVENEGMMVSINSNVEHLSSKLLWFSIASSVGLILFVAVLLGFGVLEKIRQLSQAIWQIAEGDADLTRRVEITGKNEITHMADGVNQFIGRIQNIIGQINIGTETAVQESAAQSNASKKAVQVVQQQRDEIDQVSSAVVELGASIDQVANHIRQVTDSVNSIHRESQTTADISGSARGELDLTVEDVRRAVSVVENVDTQSNAIGSVLTVIGNIAEQTNLLALNAAIEAARAGESGRGFAVVADEVRTLASKTQQSTTEIQSIIERLQKGTREAVDTINKASSRVSGSSDQIRSADECFENINALISQLQERIQDISEAAEQQSLTSQTMSDRVSAIAMSAEATVESIGVSDNASQEIGSVIGDLRSKAAQFKV</sequence>
<evidence type="ECO:0000256" key="6">
    <source>
        <dbReference type="ARBA" id="ARBA00029447"/>
    </source>
</evidence>
<keyword evidence="2 9" id="KW-0812">Transmembrane</keyword>
<dbReference type="RefSeq" id="WP_198343266.1">
    <property type="nucleotide sequence ID" value="NZ_CP021425.1"/>
</dbReference>
<dbReference type="SMART" id="SM00304">
    <property type="entry name" value="HAMP"/>
    <property type="match status" value="1"/>
</dbReference>
<evidence type="ECO:0000256" key="9">
    <source>
        <dbReference type="SAM" id="Phobius"/>
    </source>
</evidence>
<evidence type="ECO:0000256" key="5">
    <source>
        <dbReference type="ARBA" id="ARBA00023224"/>
    </source>
</evidence>
<comment type="subcellular location">
    <subcellularLocation>
        <location evidence="1">Membrane</location>
        <topology evidence="1">Multi-pass membrane protein</topology>
    </subcellularLocation>
</comment>
<keyword evidence="5 7" id="KW-0807">Transducer</keyword>
<dbReference type="Proteomes" id="UP000196027">
    <property type="component" value="Chromosome"/>
</dbReference>
<evidence type="ECO:0000256" key="8">
    <source>
        <dbReference type="SAM" id="Coils"/>
    </source>
</evidence>
<dbReference type="CDD" id="cd06225">
    <property type="entry name" value="HAMP"/>
    <property type="match status" value="1"/>
</dbReference>
<feature type="transmembrane region" description="Helical" evidence="9">
    <location>
        <begin position="12"/>
        <end position="31"/>
    </location>
</feature>
<dbReference type="Pfam" id="PF00672">
    <property type="entry name" value="HAMP"/>
    <property type="match status" value="1"/>
</dbReference>
<keyword evidence="4 9" id="KW-0472">Membrane</keyword>
<dbReference type="GO" id="GO:0007165">
    <property type="term" value="P:signal transduction"/>
    <property type="evidence" value="ECO:0007669"/>
    <property type="project" value="UniProtKB-KW"/>
</dbReference>
<dbReference type="SUPFAM" id="SSF58104">
    <property type="entry name" value="Methyl-accepting chemotaxis protein (MCP) signaling domain"/>
    <property type="match status" value="1"/>
</dbReference>
<dbReference type="PANTHER" id="PTHR32089:SF119">
    <property type="entry name" value="METHYL-ACCEPTING CHEMOTAXIS PROTEIN CTPL"/>
    <property type="match status" value="1"/>
</dbReference>
<accession>A0A1Y0I5J1</accession>
<dbReference type="KEGG" id="ome:OLMES_1606"/>
<dbReference type="Gene3D" id="1.10.287.950">
    <property type="entry name" value="Methyl-accepting chemotaxis protein"/>
    <property type="match status" value="1"/>
</dbReference>
<evidence type="ECO:0000256" key="7">
    <source>
        <dbReference type="PROSITE-ProRule" id="PRU00284"/>
    </source>
</evidence>
<dbReference type="InterPro" id="IPR003660">
    <property type="entry name" value="HAMP_dom"/>
</dbReference>
<keyword evidence="8" id="KW-0175">Coiled coil</keyword>
<dbReference type="Pfam" id="PF00015">
    <property type="entry name" value="MCPsignal"/>
    <property type="match status" value="1"/>
</dbReference>
<dbReference type="GO" id="GO:0016020">
    <property type="term" value="C:membrane"/>
    <property type="evidence" value="ECO:0007669"/>
    <property type="project" value="UniProtKB-SubCell"/>
</dbReference>
<proteinExistence type="inferred from homology"/>
<protein>
    <submittedName>
        <fullName evidence="12">Methyl-accepting chemotaxis protein</fullName>
    </submittedName>
</protein>
<evidence type="ECO:0000256" key="4">
    <source>
        <dbReference type="ARBA" id="ARBA00023136"/>
    </source>
</evidence>
<feature type="domain" description="HAMP" evidence="11">
    <location>
        <begin position="315"/>
        <end position="369"/>
    </location>
</feature>
<gene>
    <name evidence="12" type="ORF">OLMES_1606</name>
</gene>
<evidence type="ECO:0000256" key="2">
    <source>
        <dbReference type="ARBA" id="ARBA00022692"/>
    </source>
</evidence>
<dbReference type="GO" id="GO:0006935">
    <property type="term" value="P:chemotaxis"/>
    <property type="evidence" value="ECO:0007669"/>
    <property type="project" value="UniProtKB-ARBA"/>
</dbReference>
<dbReference type="PROSITE" id="PS50885">
    <property type="entry name" value="HAMP"/>
    <property type="match status" value="1"/>
</dbReference>
<organism evidence="12 13">
    <name type="scientific">Oleiphilus messinensis</name>
    <dbReference type="NCBI Taxonomy" id="141451"/>
    <lineage>
        <taxon>Bacteria</taxon>
        <taxon>Pseudomonadati</taxon>
        <taxon>Pseudomonadota</taxon>
        <taxon>Gammaproteobacteria</taxon>
        <taxon>Oceanospirillales</taxon>
        <taxon>Oleiphilaceae</taxon>
        <taxon>Oleiphilus</taxon>
    </lineage>
</organism>
<dbReference type="PROSITE" id="PS50111">
    <property type="entry name" value="CHEMOTAXIS_TRANSDUC_2"/>
    <property type="match status" value="1"/>
</dbReference>
<dbReference type="CDD" id="cd11386">
    <property type="entry name" value="MCP_signal"/>
    <property type="match status" value="1"/>
</dbReference>
<feature type="domain" description="Methyl-accepting transducer" evidence="10">
    <location>
        <begin position="374"/>
        <end position="610"/>
    </location>
</feature>
<evidence type="ECO:0000313" key="12">
    <source>
        <dbReference type="EMBL" id="ARU55681.1"/>
    </source>
</evidence>
<keyword evidence="13" id="KW-1185">Reference proteome</keyword>
<dbReference type="PANTHER" id="PTHR32089">
    <property type="entry name" value="METHYL-ACCEPTING CHEMOTAXIS PROTEIN MCPB"/>
    <property type="match status" value="1"/>
</dbReference>
<name>A0A1Y0I5J1_9GAMM</name>
<evidence type="ECO:0000259" key="10">
    <source>
        <dbReference type="PROSITE" id="PS50111"/>
    </source>
</evidence>
<evidence type="ECO:0000313" key="13">
    <source>
        <dbReference type="Proteomes" id="UP000196027"/>
    </source>
</evidence>
<dbReference type="FunFam" id="1.10.287.950:FF:000001">
    <property type="entry name" value="Methyl-accepting chemotaxis sensory transducer"/>
    <property type="match status" value="1"/>
</dbReference>
<dbReference type="AlphaFoldDB" id="A0A1Y0I5J1"/>
<dbReference type="EMBL" id="CP021425">
    <property type="protein sequence ID" value="ARU55681.1"/>
    <property type="molecule type" value="Genomic_DNA"/>
</dbReference>
<dbReference type="SMART" id="SM00283">
    <property type="entry name" value="MA"/>
    <property type="match status" value="1"/>
</dbReference>
<feature type="transmembrane region" description="Helical" evidence="9">
    <location>
        <begin position="294"/>
        <end position="318"/>
    </location>
</feature>
<evidence type="ECO:0000256" key="3">
    <source>
        <dbReference type="ARBA" id="ARBA00022989"/>
    </source>
</evidence>
<evidence type="ECO:0000256" key="1">
    <source>
        <dbReference type="ARBA" id="ARBA00004141"/>
    </source>
</evidence>